<reference evidence="2" key="2">
    <citation type="submission" date="2023-05" db="EMBL/GenBank/DDBJ databases">
        <authorList>
            <consortium name="Lawrence Berkeley National Laboratory"/>
            <person name="Steindorff A."/>
            <person name="Hensen N."/>
            <person name="Bonometti L."/>
            <person name="Westerberg I."/>
            <person name="Brannstrom I.O."/>
            <person name="Guillou S."/>
            <person name="Cros-Aarteil S."/>
            <person name="Calhoun S."/>
            <person name="Haridas S."/>
            <person name="Kuo A."/>
            <person name="Mondo S."/>
            <person name="Pangilinan J."/>
            <person name="Riley R."/>
            <person name="Labutti K."/>
            <person name="Andreopoulos B."/>
            <person name="Lipzen A."/>
            <person name="Chen C."/>
            <person name="Yanf M."/>
            <person name="Daum C."/>
            <person name="Ng V."/>
            <person name="Clum A."/>
            <person name="Ohm R."/>
            <person name="Martin F."/>
            <person name="Silar P."/>
            <person name="Natvig D."/>
            <person name="Lalanne C."/>
            <person name="Gautier V."/>
            <person name="Ament-Velasquez S.L."/>
            <person name="Kruys A."/>
            <person name="Hutchinson M.I."/>
            <person name="Powell A.J."/>
            <person name="Barry K."/>
            <person name="Miller A.N."/>
            <person name="Grigoriev I.V."/>
            <person name="Debuchy R."/>
            <person name="Gladieux P."/>
            <person name="Thoren M.H."/>
            <person name="Johannesson H."/>
        </authorList>
    </citation>
    <scope>NUCLEOTIDE SEQUENCE</scope>
    <source>
        <strain evidence="2">PSN293</strain>
    </source>
</reference>
<dbReference type="EMBL" id="MU858048">
    <property type="protein sequence ID" value="KAK4219432.1"/>
    <property type="molecule type" value="Genomic_DNA"/>
</dbReference>
<feature type="region of interest" description="Disordered" evidence="1">
    <location>
        <begin position="759"/>
        <end position="810"/>
    </location>
</feature>
<sequence length="1124" mass="124710">MTASSYSKPMVPNMGALSQSNYSLGSLEADRAGSHQQQPMFKKHKVLPHPRKETPALHNVPRSLPQRLDFEIDSRASHSSASLDSVPSRSRRVTGEPELPPTPPAHSRKSSSTQSVHRPSPPQANSPLNSTENVQPPATPTNQQSPPTPNLTPERTPPGPATRATKPRPAFTDRLPSKVTIESRTESFRTAPENPYSSDDDDGRSTLRPKLSSAKTSQSTVRQMVNGDAKSRPQAVGLGLGLESSRGEDLTPRTTREFSTFDGEWGAAETGSGSEVEEEWDNNLGRNVVVRKRRPGHKLNGHRREVIEDMAVTPTNATRALRSMSLQESPIVYPSPRRVVSDRVPVQPAPSTSTSSFSTDLKRSSMLSTRSTVSTVVEAILVETMPQRRKTLRHVRKQPTLRESGSEYSPSSSAPTWASVSEAAPVENTGRRISNPRLGEAPRESYASNTTSASISSRKARREVWKNGGIPVVVVPDRQSSVKSSRTPSLRSTSSRRSKQSPSLSSAPLSQISKGKEYTTRAEAPRRSRTVSEADGSRRGDQRTIDYPPVVPKRSSSLSAPTSRNGSRTASLTAESLKAQNAIHAQQITQALQKANGALSESGDQNRRPEHGVTRVQKATKPERRDAPESHERHPPLEVRVQRAPSMESGRSHEGPCLRNGSDPKGLHSSHENHEDHRHHLSVDRYGDPFFGKRLDVQNTPFSQVSVDTNATSHAEVSEAMAVSIYPHQNKSLVVVEHSAKPSESSSLDRYKSVELETPTVRTNEPSENIIPVTPPQIFSMDDVDSPLRNPRAPPEPPAEPPAINFIPATPSGLTPMVEKERMLGNYFAMTDEKPAKPMSLLKRALTRRRNSEYGPSPARPVGFLTRTFSLTRSIRRGGDYLDGKRPARRHSIADDKPPDESRLHPHWRPAIWDESDSEESDWDDEEGPDGRTYKYPPIDNRPRPPLRSLSQRMKRTFAILPTRDDHEDEYYDTDEPDMPARRTIRRTPSGNLRVMKFRRSLQSLPRIELNDGRPYTAPEDIGGTKERAVLKFWRPSNVPFWMAARTGGGVPADGGARNRRRGDGSASGGGGFFPTLSEKMNLTRRFSERRREKRSQELKRMISGPRKVRDGVGDVIRRNSFHR</sequence>
<accession>A0AAN6YNE4</accession>
<feature type="compositionally biased region" description="Pro residues" evidence="1">
    <location>
        <begin position="146"/>
        <end position="160"/>
    </location>
</feature>
<feature type="compositionally biased region" description="Low complexity" evidence="1">
    <location>
        <begin position="500"/>
        <end position="513"/>
    </location>
</feature>
<feature type="compositionally biased region" description="Basic and acidic residues" evidence="1">
    <location>
        <begin position="604"/>
        <end position="613"/>
    </location>
</feature>
<feature type="region of interest" description="Disordered" evidence="1">
    <location>
        <begin position="26"/>
        <end position="235"/>
    </location>
</feature>
<feature type="compositionally biased region" description="Basic and acidic residues" evidence="1">
    <location>
        <begin position="1108"/>
        <end position="1118"/>
    </location>
</feature>
<dbReference type="Proteomes" id="UP001301769">
    <property type="component" value="Unassembled WGS sequence"/>
</dbReference>
<feature type="compositionally biased region" description="Basic and acidic residues" evidence="1">
    <location>
        <begin position="514"/>
        <end position="544"/>
    </location>
</feature>
<feature type="region of interest" description="Disordered" evidence="1">
    <location>
        <begin position="877"/>
        <end position="948"/>
    </location>
</feature>
<feature type="compositionally biased region" description="Polar residues" evidence="1">
    <location>
        <begin position="446"/>
        <end position="457"/>
    </location>
</feature>
<evidence type="ECO:0000313" key="2">
    <source>
        <dbReference type="EMBL" id="KAK4219432.1"/>
    </source>
</evidence>
<feature type="compositionally biased region" description="Polar residues" evidence="1">
    <location>
        <begin position="125"/>
        <end position="134"/>
    </location>
</feature>
<feature type="compositionally biased region" description="Low complexity" evidence="1">
    <location>
        <begin position="77"/>
        <end position="88"/>
    </location>
</feature>
<feature type="region of interest" description="Disordered" evidence="1">
    <location>
        <begin position="1104"/>
        <end position="1124"/>
    </location>
</feature>
<gene>
    <name evidence="2" type="ORF">QBC37DRAFT_135711</name>
</gene>
<keyword evidence="3" id="KW-1185">Reference proteome</keyword>
<feature type="region of interest" description="Disordered" evidence="1">
    <location>
        <begin position="476"/>
        <end position="571"/>
    </location>
</feature>
<feature type="compositionally biased region" description="Basic and acidic residues" evidence="1">
    <location>
        <begin position="620"/>
        <end position="641"/>
    </location>
</feature>
<feature type="compositionally biased region" description="Basic residues" evidence="1">
    <location>
        <begin position="390"/>
        <end position="399"/>
    </location>
</feature>
<evidence type="ECO:0000256" key="1">
    <source>
        <dbReference type="SAM" id="MobiDB-lite"/>
    </source>
</evidence>
<feature type="compositionally biased region" description="Low complexity" evidence="1">
    <location>
        <begin position="483"/>
        <end position="493"/>
    </location>
</feature>
<feature type="compositionally biased region" description="Basic and acidic residues" evidence="1">
    <location>
        <begin position="877"/>
        <end position="904"/>
    </location>
</feature>
<feature type="compositionally biased region" description="Polar residues" evidence="1">
    <location>
        <begin position="554"/>
        <end position="571"/>
    </location>
</feature>
<evidence type="ECO:0000313" key="3">
    <source>
        <dbReference type="Proteomes" id="UP001301769"/>
    </source>
</evidence>
<reference evidence="2" key="1">
    <citation type="journal article" date="2023" name="Mol. Phylogenet. Evol.">
        <title>Genome-scale phylogeny and comparative genomics of the fungal order Sordariales.</title>
        <authorList>
            <person name="Hensen N."/>
            <person name="Bonometti L."/>
            <person name="Westerberg I."/>
            <person name="Brannstrom I.O."/>
            <person name="Guillou S."/>
            <person name="Cros-Aarteil S."/>
            <person name="Calhoun S."/>
            <person name="Haridas S."/>
            <person name="Kuo A."/>
            <person name="Mondo S."/>
            <person name="Pangilinan J."/>
            <person name="Riley R."/>
            <person name="LaButti K."/>
            <person name="Andreopoulos B."/>
            <person name="Lipzen A."/>
            <person name="Chen C."/>
            <person name="Yan M."/>
            <person name="Daum C."/>
            <person name="Ng V."/>
            <person name="Clum A."/>
            <person name="Steindorff A."/>
            <person name="Ohm R.A."/>
            <person name="Martin F."/>
            <person name="Silar P."/>
            <person name="Natvig D.O."/>
            <person name="Lalanne C."/>
            <person name="Gautier V."/>
            <person name="Ament-Velasquez S.L."/>
            <person name="Kruys A."/>
            <person name="Hutchinson M.I."/>
            <person name="Powell A.J."/>
            <person name="Barry K."/>
            <person name="Miller A.N."/>
            <person name="Grigoriev I.V."/>
            <person name="Debuchy R."/>
            <person name="Gladieux P."/>
            <person name="Hiltunen Thoren M."/>
            <person name="Johannesson H."/>
        </authorList>
    </citation>
    <scope>NUCLEOTIDE SEQUENCE</scope>
    <source>
        <strain evidence="2">PSN293</strain>
    </source>
</reference>
<feature type="compositionally biased region" description="Basic and acidic residues" evidence="1">
    <location>
        <begin position="665"/>
        <end position="680"/>
    </location>
</feature>
<dbReference type="AlphaFoldDB" id="A0AAN6YNE4"/>
<feature type="region of interest" description="Disordered" evidence="1">
    <location>
        <begin position="1052"/>
        <end position="1074"/>
    </location>
</feature>
<name>A0AAN6YNE4_9PEZI</name>
<feature type="compositionally biased region" description="Pro residues" evidence="1">
    <location>
        <begin position="792"/>
        <end position="801"/>
    </location>
</feature>
<feature type="region of interest" description="Disordered" evidence="1">
    <location>
        <begin position="390"/>
        <end position="461"/>
    </location>
</feature>
<feature type="compositionally biased region" description="Acidic residues" evidence="1">
    <location>
        <begin position="914"/>
        <end position="928"/>
    </location>
</feature>
<proteinExistence type="predicted"/>
<feature type="region of interest" description="Disordered" evidence="1">
    <location>
        <begin position="593"/>
        <end position="680"/>
    </location>
</feature>
<feature type="compositionally biased region" description="Polar residues" evidence="1">
    <location>
        <begin position="213"/>
        <end position="223"/>
    </location>
</feature>
<protein>
    <submittedName>
        <fullName evidence="2">Uncharacterized protein</fullName>
    </submittedName>
</protein>
<organism evidence="2 3">
    <name type="scientific">Rhypophila decipiens</name>
    <dbReference type="NCBI Taxonomy" id="261697"/>
    <lineage>
        <taxon>Eukaryota</taxon>
        <taxon>Fungi</taxon>
        <taxon>Dikarya</taxon>
        <taxon>Ascomycota</taxon>
        <taxon>Pezizomycotina</taxon>
        <taxon>Sordariomycetes</taxon>
        <taxon>Sordariomycetidae</taxon>
        <taxon>Sordariales</taxon>
        <taxon>Naviculisporaceae</taxon>
        <taxon>Rhypophila</taxon>
    </lineage>
</organism>
<comment type="caution">
    <text evidence="2">The sequence shown here is derived from an EMBL/GenBank/DDBJ whole genome shotgun (WGS) entry which is preliminary data.</text>
</comment>